<feature type="domain" description="MADF" evidence="2">
    <location>
        <begin position="10"/>
        <end position="46"/>
    </location>
</feature>
<protein>
    <recommendedName>
        <fullName evidence="2">MADF domain-containing protein</fullName>
    </recommendedName>
</protein>
<evidence type="ECO:0000256" key="1">
    <source>
        <dbReference type="SAM" id="MobiDB-lite"/>
    </source>
</evidence>
<evidence type="ECO:0000313" key="3">
    <source>
        <dbReference type="EMBL" id="CAB1417880.1"/>
    </source>
</evidence>
<dbReference type="Proteomes" id="UP001153269">
    <property type="component" value="Unassembled WGS sequence"/>
</dbReference>
<dbReference type="EMBL" id="CADEAL010000290">
    <property type="protein sequence ID" value="CAB1417880.1"/>
    <property type="molecule type" value="Genomic_DNA"/>
</dbReference>
<name>A0A9N7TRT4_PLEPL</name>
<keyword evidence="4" id="KW-1185">Reference proteome</keyword>
<dbReference type="InterPro" id="IPR006578">
    <property type="entry name" value="MADF-dom"/>
</dbReference>
<dbReference type="AlphaFoldDB" id="A0A9N7TRT4"/>
<accession>A0A9N7TRT4</accession>
<gene>
    <name evidence="3" type="ORF">PLEPLA_LOCUS5700</name>
</gene>
<comment type="caution">
    <text evidence="3">The sequence shown here is derived from an EMBL/GenBank/DDBJ whole genome shotgun (WGS) entry which is preliminary data.</text>
</comment>
<evidence type="ECO:0000259" key="2">
    <source>
        <dbReference type="Pfam" id="PF10545"/>
    </source>
</evidence>
<reference evidence="3" key="1">
    <citation type="submission" date="2020-03" db="EMBL/GenBank/DDBJ databases">
        <authorList>
            <person name="Weist P."/>
        </authorList>
    </citation>
    <scope>NUCLEOTIDE SEQUENCE</scope>
</reference>
<proteinExistence type="predicted"/>
<sequence>MDNREELLSEEVRKYEHLYNPSMSEYKDTEMASNSWKEISANVGLPSGCCHVLTPGTPHPDPGLSGFPSPWTEGPCADMKPSSGASSGLLPPAANILTVLRSG</sequence>
<dbReference type="Pfam" id="PF10545">
    <property type="entry name" value="MADF_DNA_bdg"/>
    <property type="match status" value="1"/>
</dbReference>
<feature type="compositionally biased region" description="Low complexity" evidence="1">
    <location>
        <begin position="81"/>
        <end position="90"/>
    </location>
</feature>
<feature type="region of interest" description="Disordered" evidence="1">
    <location>
        <begin position="56"/>
        <end position="90"/>
    </location>
</feature>
<organism evidence="3 4">
    <name type="scientific">Pleuronectes platessa</name>
    <name type="common">European plaice</name>
    <dbReference type="NCBI Taxonomy" id="8262"/>
    <lineage>
        <taxon>Eukaryota</taxon>
        <taxon>Metazoa</taxon>
        <taxon>Chordata</taxon>
        <taxon>Craniata</taxon>
        <taxon>Vertebrata</taxon>
        <taxon>Euteleostomi</taxon>
        <taxon>Actinopterygii</taxon>
        <taxon>Neopterygii</taxon>
        <taxon>Teleostei</taxon>
        <taxon>Neoteleostei</taxon>
        <taxon>Acanthomorphata</taxon>
        <taxon>Carangaria</taxon>
        <taxon>Pleuronectiformes</taxon>
        <taxon>Pleuronectoidei</taxon>
        <taxon>Pleuronectidae</taxon>
        <taxon>Pleuronectes</taxon>
    </lineage>
</organism>
<evidence type="ECO:0000313" key="4">
    <source>
        <dbReference type="Proteomes" id="UP001153269"/>
    </source>
</evidence>